<dbReference type="AlphaFoldDB" id="A0A291RNW1"/>
<dbReference type="Proteomes" id="UP000221961">
    <property type="component" value="Chromosome"/>
</dbReference>
<sequence>MLRVGSSSELKSPHPIGVTMIGDEPATTQQTVYRTQSNGSSAAYLYQGIDLIRSRYTRRRARTSSTV</sequence>
<protein>
    <submittedName>
        <fullName evidence="2">Uncharacterized protein</fullName>
    </submittedName>
</protein>
<organism evidence="2 3">
    <name type="scientific">Nocardia terpenica</name>
    <dbReference type="NCBI Taxonomy" id="455432"/>
    <lineage>
        <taxon>Bacteria</taxon>
        <taxon>Bacillati</taxon>
        <taxon>Actinomycetota</taxon>
        <taxon>Actinomycetes</taxon>
        <taxon>Mycobacteriales</taxon>
        <taxon>Nocardiaceae</taxon>
        <taxon>Nocardia</taxon>
    </lineage>
</organism>
<accession>A0A291RNW1</accession>
<reference evidence="2 3" key="1">
    <citation type="submission" date="2017-10" db="EMBL/GenBank/DDBJ databases">
        <title>Comparative genomics between pathogenic Norcardia.</title>
        <authorList>
            <person name="Zeng L."/>
        </authorList>
    </citation>
    <scope>NUCLEOTIDE SEQUENCE [LARGE SCALE GENOMIC DNA]</scope>
    <source>
        <strain evidence="2 3">NC_YFY_NT001</strain>
    </source>
</reference>
<feature type="compositionally biased region" description="Polar residues" evidence="1">
    <location>
        <begin position="1"/>
        <end position="10"/>
    </location>
</feature>
<dbReference type="KEGG" id="ntp:CRH09_27065"/>
<name>A0A291RNW1_9NOCA</name>
<gene>
    <name evidence="2" type="ORF">CRH09_27065</name>
</gene>
<evidence type="ECO:0000313" key="2">
    <source>
        <dbReference type="EMBL" id="ATL69291.1"/>
    </source>
</evidence>
<evidence type="ECO:0000313" key="3">
    <source>
        <dbReference type="Proteomes" id="UP000221961"/>
    </source>
</evidence>
<evidence type="ECO:0000256" key="1">
    <source>
        <dbReference type="SAM" id="MobiDB-lite"/>
    </source>
</evidence>
<proteinExistence type="predicted"/>
<feature type="region of interest" description="Disordered" evidence="1">
    <location>
        <begin position="1"/>
        <end position="23"/>
    </location>
</feature>
<dbReference type="EMBL" id="CP023778">
    <property type="protein sequence ID" value="ATL69291.1"/>
    <property type="molecule type" value="Genomic_DNA"/>
</dbReference>